<keyword evidence="8" id="KW-1133">Transmembrane helix</keyword>
<dbReference type="SUPFAM" id="SSF48264">
    <property type="entry name" value="Cytochrome P450"/>
    <property type="match status" value="1"/>
</dbReference>
<keyword evidence="5 13" id="KW-0349">Heme</keyword>
<dbReference type="InterPro" id="IPR050364">
    <property type="entry name" value="Cytochrome_P450_fung"/>
</dbReference>
<comment type="cofactor">
    <cofactor evidence="1 13">
        <name>heme</name>
        <dbReference type="ChEBI" id="CHEBI:30413"/>
    </cofactor>
</comment>
<dbReference type="EMBL" id="JH930475">
    <property type="protein sequence ID" value="EKM52464.1"/>
    <property type="molecule type" value="Genomic_DNA"/>
</dbReference>
<dbReference type="InterPro" id="IPR036396">
    <property type="entry name" value="Cyt_P450_sf"/>
</dbReference>
<evidence type="ECO:0000256" key="6">
    <source>
        <dbReference type="ARBA" id="ARBA00022692"/>
    </source>
</evidence>
<accession>K5W0R3</accession>
<dbReference type="Gene3D" id="1.10.630.10">
    <property type="entry name" value="Cytochrome P450"/>
    <property type="match status" value="1"/>
</dbReference>
<dbReference type="InParanoid" id="K5W0R3"/>
<organism evidence="15 16">
    <name type="scientific">Phanerochaete carnosa (strain HHB-10118-sp)</name>
    <name type="common">White-rot fungus</name>
    <name type="synonym">Peniophora carnosa</name>
    <dbReference type="NCBI Taxonomy" id="650164"/>
    <lineage>
        <taxon>Eukaryota</taxon>
        <taxon>Fungi</taxon>
        <taxon>Dikarya</taxon>
        <taxon>Basidiomycota</taxon>
        <taxon>Agaricomycotina</taxon>
        <taxon>Agaricomycetes</taxon>
        <taxon>Polyporales</taxon>
        <taxon>Phanerochaetaceae</taxon>
        <taxon>Phanerochaete</taxon>
    </lineage>
</organism>
<dbReference type="GO" id="GO:0016705">
    <property type="term" value="F:oxidoreductase activity, acting on paired donors, with incorporation or reduction of molecular oxygen"/>
    <property type="evidence" value="ECO:0007669"/>
    <property type="project" value="InterPro"/>
</dbReference>
<evidence type="ECO:0000313" key="16">
    <source>
        <dbReference type="Proteomes" id="UP000008370"/>
    </source>
</evidence>
<evidence type="ECO:0000256" key="5">
    <source>
        <dbReference type="ARBA" id="ARBA00022617"/>
    </source>
</evidence>
<gene>
    <name evidence="15" type="ORF">PHACADRAFT_198521</name>
</gene>
<evidence type="ECO:0000256" key="13">
    <source>
        <dbReference type="PIRSR" id="PIRSR602401-1"/>
    </source>
</evidence>
<keyword evidence="6" id="KW-0812">Transmembrane</keyword>
<dbReference type="PANTHER" id="PTHR46300">
    <property type="entry name" value="P450, PUTATIVE (EUROFUNG)-RELATED-RELATED"/>
    <property type="match status" value="1"/>
</dbReference>
<dbReference type="GO" id="GO:0016020">
    <property type="term" value="C:membrane"/>
    <property type="evidence" value="ECO:0007669"/>
    <property type="project" value="UniProtKB-SubCell"/>
</dbReference>
<dbReference type="Proteomes" id="UP000008370">
    <property type="component" value="Unassembled WGS sequence"/>
</dbReference>
<sequence>EIERVHNPFWLGTPHKSTEDFTYQGQFIPKGTVVIINAYTMHMDPKRYPEPEKFNPDRYINDHYTNTESANLADPYQRDHWMFGAGRRICPGIPLAEQEIFLAIAGLLWAFNMEQLPNEPIDLTEYDGLSGRSPVPFRIKMTPRDGRVKEVLAL</sequence>
<comment type="pathway">
    <text evidence="3">Secondary metabolite biosynthesis.</text>
</comment>
<dbReference type="Pfam" id="PF00067">
    <property type="entry name" value="p450"/>
    <property type="match status" value="1"/>
</dbReference>
<evidence type="ECO:0000313" key="15">
    <source>
        <dbReference type="EMBL" id="EKM52464.1"/>
    </source>
</evidence>
<keyword evidence="12" id="KW-0472">Membrane</keyword>
<dbReference type="HOGENOM" id="CLU_001570_20_1_1"/>
<evidence type="ECO:0000256" key="4">
    <source>
        <dbReference type="ARBA" id="ARBA00010617"/>
    </source>
</evidence>
<dbReference type="GO" id="GO:0020037">
    <property type="term" value="F:heme binding"/>
    <property type="evidence" value="ECO:0007669"/>
    <property type="project" value="InterPro"/>
</dbReference>
<comment type="subcellular location">
    <subcellularLocation>
        <location evidence="2">Membrane</location>
    </subcellularLocation>
</comment>
<evidence type="ECO:0008006" key="17">
    <source>
        <dbReference type="Google" id="ProtNLM"/>
    </source>
</evidence>
<evidence type="ECO:0000256" key="2">
    <source>
        <dbReference type="ARBA" id="ARBA00004370"/>
    </source>
</evidence>
<dbReference type="RefSeq" id="XP_007398808.1">
    <property type="nucleotide sequence ID" value="XM_007398746.1"/>
</dbReference>
<dbReference type="PROSITE" id="PS00086">
    <property type="entry name" value="CYTOCHROME_P450"/>
    <property type="match status" value="1"/>
</dbReference>
<dbReference type="GO" id="GO:0004497">
    <property type="term" value="F:monooxygenase activity"/>
    <property type="evidence" value="ECO:0007669"/>
    <property type="project" value="UniProtKB-KW"/>
</dbReference>
<dbReference type="InterPro" id="IPR001128">
    <property type="entry name" value="Cyt_P450"/>
</dbReference>
<keyword evidence="10 13" id="KW-0408">Iron</keyword>
<dbReference type="InterPro" id="IPR002401">
    <property type="entry name" value="Cyt_P450_E_grp-I"/>
</dbReference>
<keyword evidence="9 14" id="KW-0560">Oxidoreductase</keyword>
<feature type="binding site" description="axial binding residue" evidence="13">
    <location>
        <position position="90"/>
    </location>
    <ligand>
        <name>heme</name>
        <dbReference type="ChEBI" id="CHEBI:30413"/>
    </ligand>
    <ligandPart>
        <name>Fe</name>
        <dbReference type="ChEBI" id="CHEBI:18248"/>
    </ligandPart>
</feature>
<dbReference type="PANTHER" id="PTHR46300:SF2">
    <property type="entry name" value="CYTOCHROME P450 MONOOXYGENASE ALNH-RELATED"/>
    <property type="match status" value="1"/>
</dbReference>
<reference evidence="15 16" key="1">
    <citation type="journal article" date="2012" name="BMC Genomics">
        <title>Comparative genomics of the white-rot fungi, Phanerochaete carnosa and P. chrysosporium, to elucidate the genetic basis of the distinct wood types they colonize.</title>
        <authorList>
            <person name="Suzuki H."/>
            <person name="MacDonald J."/>
            <person name="Syed K."/>
            <person name="Salamov A."/>
            <person name="Hori C."/>
            <person name="Aerts A."/>
            <person name="Henrissat B."/>
            <person name="Wiebenga A."/>
            <person name="vanKuyk P.A."/>
            <person name="Barry K."/>
            <person name="Lindquist E."/>
            <person name="LaButti K."/>
            <person name="Lapidus A."/>
            <person name="Lucas S."/>
            <person name="Coutinho P."/>
            <person name="Gong Y."/>
            <person name="Samejima M."/>
            <person name="Mahadevan R."/>
            <person name="Abou-Zaid M."/>
            <person name="de Vries R.P."/>
            <person name="Igarashi K."/>
            <person name="Yadav J.S."/>
            <person name="Grigoriev I.V."/>
            <person name="Master E.R."/>
        </authorList>
    </citation>
    <scope>NUCLEOTIDE SEQUENCE [LARGE SCALE GENOMIC DNA]</scope>
    <source>
        <strain evidence="15 16">HHB-10118-sp</strain>
    </source>
</reference>
<keyword evidence="11 14" id="KW-0503">Monooxygenase</keyword>
<proteinExistence type="inferred from homology"/>
<evidence type="ECO:0000256" key="14">
    <source>
        <dbReference type="RuleBase" id="RU000461"/>
    </source>
</evidence>
<name>K5W0R3_PHACS</name>
<dbReference type="GeneID" id="18911335"/>
<keyword evidence="16" id="KW-1185">Reference proteome</keyword>
<feature type="non-terminal residue" evidence="15">
    <location>
        <position position="154"/>
    </location>
</feature>
<keyword evidence="7 13" id="KW-0479">Metal-binding</keyword>
<evidence type="ECO:0000256" key="7">
    <source>
        <dbReference type="ARBA" id="ARBA00022723"/>
    </source>
</evidence>
<evidence type="ECO:0000256" key="3">
    <source>
        <dbReference type="ARBA" id="ARBA00005179"/>
    </source>
</evidence>
<evidence type="ECO:0000256" key="12">
    <source>
        <dbReference type="ARBA" id="ARBA00023136"/>
    </source>
</evidence>
<dbReference type="PRINTS" id="PR00463">
    <property type="entry name" value="EP450I"/>
</dbReference>
<dbReference type="KEGG" id="pco:PHACADRAFT_198521"/>
<protein>
    <recommendedName>
        <fullName evidence="17">Cytochrome P450</fullName>
    </recommendedName>
</protein>
<dbReference type="GO" id="GO:0005506">
    <property type="term" value="F:iron ion binding"/>
    <property type="evidence" value="ECO:0007669"/>
    <property type="project" value="InterPro"/>
</dbReference>
<comment type="similarity">
    <text evidence="4 14">Belongs to the cytochrome P450 family.</text>
</comment>
<evidence type="ECO:0000256" key="1">
    <source>
        <dbReference type="ARBA" id="ARBA00001971"/>
    </source>
</evidence>
<dbReference type="OrthoDB" id="1470350at2759"/>
<evidence type="ECO:0000256" key="9">
    <source>
        <dbReference type="ARBA" id="ARBA00023002"/>
    </source>
</evidence>
<evidence type="ECO:0000256" key="11">
    <source>
        <dbReference type="ARBA" id="ARBA00023033"/>
    </source>
</evidence>
<evidence type="ECO:0000256" key="10">
    <source>
        <dbReference type="ARBA" id="ARBA00023004"/>
    </source>
</evidence>
<dbReference type="AlphaFoldDB" id="K5W0R3"/>
<dbReference type="InterPro" id="IPR017972">
    <property type="entry name" value="Cyt_P450_CS"/>
</dbReference>
<evidence type="ECO:0000256" key="8">
    <source>
        <dbReference type="ARBA" id="ARBA00022989"/>
    </source>
</evidence>